<keyword evidence="5" id="KW-1133">Transmembrane helix</keyword>
<dbReference type="InterPro" id="IPR011009">
    <property type="entry name" value="Kinase-like_dom_sf"/>
</dbReference>
<dbReference type="AlphaFoldDB" id="A0A7C1BA85"/>
<evidence type="ECO:0000256" key="1">
    <source>
        <dbReference type="ARBA" id="ARBA00022679"/>
    </source>
</evidence>
<dbReference type="Gene3D" id="3.30.200.20">
    <property type="entry name" value="Phosphorylase Kinase, domain 1"/>
    <property type="match status" value="1"/>
</dbReference>
<evidence type="ECO:0000256" key="5">
    <source>
        <dbReference type="SAM" id="Phobius"/>
    </source>
</evidence>
<keyword evidence="5" id="KW-0812">Transmembrane</keyword>
<feature type="transmembrane region" description="Helical" evidence="5">
    <location>
        <begin position="275"/>
        <end position="296"/>
    </location>
</feature>
<sequence length="519" mass="58138">MGFLMDNIGRYKIEARISIGSIATSYVGVIPGSRRKYLIKVLHPYLLQDERLRERFLREARVLQELEHPGVVRVIEYGEEDGKIFIVQEYLKGKNLREILDERGPLDFSEVRKIALELLNLLAYLHSRGVLHRDIKPSNVMVLEDGTVKLVDFGLAKPLNRTPITLDGEFVGTPEYTAPELFRGGEESPASDLFSLGATLYEILTGRRAFGGENISEVLRAVLETDPPRPSRLRKDVPPDLENLVMRLLRKDPKERPRDAFEALALLSPKRRRGVPLSVLYAALFLFFSLALVFYFRGNERQREARATVADTTEIQGIGEAESPESRDTLYLEAHTGSISRRSAQAIPSTKKALEGGAEEPADTAVEEEGEMAKASFIFVNARPWAEVLLDSVRVGSVPPPITLDVSSGEHLLTFTNPFLMREDTHVVATGGETLKVDVDLTSSMGYLLVSCRPWGELFVDDSMMGQLPLPAPLPLREGTHRIEVRNPRYGRVFRRVRIAAGDTVRLAFDLHNQSGRIK</sequence>
<dbReference type="GO" id="GO:0005524">
    <property type="term" value="F:ATP binding"/>
    <property type="evidence" value="ECO:0007669"/>
    <property type="project" value="UniProtKB-KW"/>
</dbReference>
<dbReference type="GO" id="GO:0004674">
    <property type="term" value="F:protein serine/threonine kinase activity"/>
    <property type="evidence" value="ECO:0007669"/>
    <property type="project" value="UniProtKB-KW"/>
</dbReference>
<feature type="domain" description="Protein kinase" evidence="6">
    <location>
        <begin position="11"/>
        <end position="267"/>
    </location>
</feature>
<dbReference type="Proteomes" id="UP000885931">
    <property type="component" value="Unassembled WGS sequence"/>
</dbReference>
<evidence type="ECO:0000259" key="6">
    <source>
        <dbReference type="PROSITE" id="PS50011"/>
    </source>
</evidence>
<keyword evidence="7" id="KW-0723">Serine/threonine-protein kinase</keyword>
<dbReference type="CDD" id="cd14014">
    <property type="entry name" value="STKc_PknB_like"/>
    <property type="match status" value="1"/>
</dbReference>
<reference evidence="7" key="1">
    <citation type="journal article" date="2020" name="mSystems">
        <title>Genome- and Community-Level Interaction Insights into Carbon Utilization and Element Cycling Functions of Hydrothermarchaeota in Hydrothermal Sediment.</title>
        <authorList>
            <person name="Zhou Z."/>
            <person name="Liu Y."/>
            <person name="Xu W."/>
            <person name="Pan J."/>
            <person name="Luo Z.H."/>
            <person name="Li M."/>
        </authorList>
    </citation>
    <scope>NUCLEOTIDE SEQUENCE [LARGE SCALE GENOMIC DNA]</scope>
    <source>
        <strain evidence="7">HyVt-237</strain>
    </source>
</reference>
<dbReference type="SMART" id="SM00220">
    <property type="entry name" value="S_TKc"/>
    <property type="match status" value="1"/>
</dbReference>
<evidence type="ECO:0000256" key="4">
    <source>
        <dbReference type="ARBA" id="ARBA00022840"/>
    </source>
</evidence>
<comment type="caution">
    <text evidence="7">The sequence shown here is derived from an EMBL/GenBank/DDBJ whole genome shotgun (WGS) entry which is preliminary data.</text>
</comment>
<dbReference type="SUPFAM" id="SSF56112">
    <property type="entry name" value="Protein kinase-like (PK-like)"/>
    <property type="match status" value="1"/>
</dbReference>
<keyword evidence="5" id="KW-0472">Membrane</keyword>
<dbReference type="EMBL" id="DRBW01000145">
    <property type="protein sequence ID" value="HDM90271.1"/>
    <property type="molecule type" value="Genomic_DNA"/>
</dbReference>
<protein>
    <submittedName>
        <fullName evidence="7">Serine/threonine protein kinase</fullName>
    </submittedName>
</protein>
<dbReference type="Pfam" id="PF00069">
    <property type="entry name" value="Pkinase"/>
    <property type="match status" value="1"/>
</dbReference>
<evidence type="ECO:0000313" key="7">
    <source>
        <dbReference type="EMBL" id="HDM90271.1"/>
    </source>
</evidence>
<evidence type="ECO:0000256" key="3">
    <source>
        <dbReference type="ARBA" id="ARBA00022777"/>
    </source>
</evidence>
<gene>
    <name evidence="7" type="ORF">ENG67_03570</name>
</gene>
<dbReference type="PROSITE" id="PS50011">
    <property type="entry name" value="PROTEIN_KINASE_DOM"/>
    <property type="match status" value="1"/>
</dbReference>
<dbReference type="PANTHER" id="PTHR43289:SF6">
    <property type="entry name" value="SERINE_THREONINE-PROTEIN KINASE NEKL-3"/>
    <property type="match status" value="1"/>
</dbReference>
<keyword evidence="3 7" id="KW-0418">Kinase</keyword>
<dbReference type="InterPro" id="IPR008271">
    <property type="entry name" value="Ser/Thr_kinase_AS"/>
</dbReference>
<keyword evidence="1" id="KW-0808">Transferase</keyword>
<organism evidence="7">
    <name type="scientific">candidate division WOR-3 bacterium</name>
    <dbReference type="NCBI Taxonomy" id="2052148"/>
    <lineage>
        <taxon>Bacteria</taxon>
        <taxon>Bacteria division WOR-3</taxon>
    </lineage>
</organism>
<dbReference type="Gene3D" id="1.10.510.10">
    <property type="entry name" value="Transferase(Phosphotransferase) domain 1"/>
    <property type="match status" value="1"/>
</dbReference>
<proteinExistence type="predicted"/>
<accession>A0A7C1BA85</accession>
<keyword evidence="2" id="KW-0547">Nucleotide-binding</keyword>
<keyword evidence="4" id="KW-0067">ATP-binding</keyword>
<dbReference type="InterPro" id="IPR000719">
    <property type="entry name" value="Prot_kinase_dom"/>
</dbReference>
<dbReference type="PROSITE" id="PS00108">
    <property type="entry name" value="PROTEIN_KINASE_ST"/>
    <property type="match status" value="1"/>
</dbReference>
<evidence type="ECO:0000256" key="2">
    <source>
        <dbReference type="ARBA" id="ARBA00022741"/>
    </source>
</evidence>
<dbReference type="PANTHER" id="PTHR43289">
    <property type="entry name" value="MITOGEN-ACTIVATED PROTEIN KINASE KINASE KINASE 20-RELATED"/>
    <property type="match status" value="1"/>
</dbReference>
<name>A0A7C1BA85_UNCW3</name>